<dbReference type="Proteomes" id="UP001201980">
    <property type="component" value="Unassembled WGS sequence"/>
</dbReference>
<dbReference type="AlphaFoldDB" id="A0AAD5WUX3"/>
<gene>
    <name evidence="2" type="ORF">MKZ38_001761</name>
</gene>
<reference evidence="2" key="1">
    <citation type="submission" date="2022-07" db="EMBL/GenBank/DDBJ databases">
        <title>Draft genome sequence of Zalerion maritima ATCC 34329, a (micro)plastics degrading marine fungus.</title>
        <authorList>
            <person name="Paco A."/>
            <person name="Goncalves M.F.M."/>
            <person name="Rocha-Santos T.A.P."/>
            <person name="Alves A."/>
        </authorList>
    </citation>
    <scope>NUCLEOTIDE SEQUENCE</scope>
    <source>
        <strain evidence="2">ATCC 34329</strain>
    </source>
</reference>
<evidence type="ECO:0000256" key="1">
    <source>
        <dbReference type="SAM" id="SignalP"/>
    </source>
</evidence>
<feature type="signal peptide" evidence="1">
    <location>
        <begin position="1"/>
        <end position="24"/>
    </location>
</feature>
<name>A0AAD5WUX3_9PEZI</name>
<keyword evidence="1" id="KW-0732">Signal</keyword>
<organism evidence="2 3">
    <name type="scientific">Zalerion maritima</name>
    <dbReference type="NCBI Taxonomy" id="339359"/>
    <lineage>
        <taxon>Eukaryota</taxon>
        <taxon>Fungi</taxon>
        <taxon>Dikarya</taxon>
        <taxon>Ascomycota</taxon>
        <taxon>Pezizomycotina</taxon>
        <taxon>Sordariomycetes</taxon>
        <taxon>Lulworthiomycetidae</taxon>
        <taxon>Lulworthiales</taxon>
        <taxon>Lulworthiaceae</taxon>
        <taxon>Zalerion</taxon>
    </lineage>
</organism>
<proteinExistence type="predicted"/>
<protein>
    <submittedName>
        <fullName evidence="2">Uncharacterized protein</fullName>
    </submittedName>
</protein>
<accession>A0AAD5WUX3</accession>
<keyword evidence="3" id="KW-1185">Reference proteome</keyword>
<feature type="chain" id="PRO_5042145695" evidence="1">
    <location>
        <begin position="25"/>
        <end position="166"/>
    </location>
</feature>
<evidence type="ECO:0000313" key="2">
    <source>
        <dbReference type="EMBL" id="KAJ2906401.1"/>
    </source>
</evidence>
<sequence>MKSLISHLIFSFCFFLVVVSLASAKPQPCYRQDASQFGDTVEEYMHICNPSSSISHCCSPSDYCLENGLCLDAAGDNLYSVQGCSDKTWSAPCHGGLEEWMTPKDQEKGMGYVFIGPCDHGISYCPGAPECCEDEDIPKILVPLFHEVYKPGEGSGSTDMQAAIPD</sequence>
<dbReference type="EMBL" id="JAKWBI020000014">
    <property type="protein sequence ID" value="KAJ2906401.1"/>
    <property type="molecule type" value="Genomic_DNA"/>
</dbReference>
<evidence type="ECO:0000313" key="3">
    <source>
        <dbReference type="Proteomes" id="UP001201980"/>
    </source>
</evidence>
<comment type="caution">
    <text evidence="2">The sequence shown here is derived from an EMBL/GenBank/DDBJ whole genome shotgun (WGS) entry which is preliminary data.</text>
</comment>